<evidence type="ECO:0000256" key="1">
    <source>
        <dbReference type="ARBA" id="ARBA00004141"/>
    </source>
</evidence>
<feature type="region of interest" description="Disordered" evidence="5">
    <location>
        <begin position="1"/>
        <end position="20"/>
    </location>
</feature>
<feature type="transmembrane region" description="Helical" evidence="6">
    <location>
        <begin position="209"/>
        <end position="235"/>
    </location>
</feature>
<evidence type="ECO:0000313" key="7">
    <source>
        <dbReference type="EMBL" id="NYS92802.1"/>
    </source>
</evidence>
<feature type="transmembrane region" description="Helical" evidence="6">
    <location>
        <begin position="126"/>
        <end position="157"/>
    </location>
</feature>
<keyword evidence="3 6" id="KW-1133">Transmembrane helix</keyword>
<reference evidence="7 8" key="1">
    <citation type="submission" date="2020-07" db="EMBL/GenBank/DDBJ databases">
        <title>MOT database genomes.</title>
        <authorList>
            <person name="Joseph S."/>
            <person name="Aduse-Opoku J."/>
            <person name="Hashim A."/>
            <person name="Wade W."/>
            <person name="Curtis M."/>
        </authorList>
    </citation>
    <scope>NUCLEOTIDE SEQUENCE [LARGE SCALE GENOMIC DNA]</scope>
    <source>
        <strain evidence="7 8">DSM 100099</strain>
    </source>
</reference>
<feature type="transmembrane region" description="Helical" evidence="6">
    <location>
        <begin position="169"/>
        <end position="197"/>
    </location>
</feature>
<organism evidence="7 8">
    <name type="scientific">Sanguibacter inulinus</name>
    <dbReference type="NCBI Taxonomy" id="60922"/>
    <lineage>
        <taxon>Bacteria</taxon>
        <taxon>Bacillati</taxon>
        <taxon>Actinomycetota</taxon>
        <taxon>Actinomycetes</taxon>
        <taxon>Micrococcales</taxon>
        <taxon>Sanguibacteraceae</taxon>
        <taxon>Sanguibacter</taxon>
    </lineage>
</organism>
<evidence type="ECO:0000256" key="3">
    <source>
        <dbReference type="ARBA" id="ARBA00022989"/>
    </source>
</evidence>
<dbReference type="InterPro" id="IPR050368">
    <property type="entry name" value="ClC-type_chloride_channel"/>
</dbReference>
<dbReference type="AlphaFoldDB" id="A0A853ESU8"/>
<evidence type="ECO:0000256" key="4">
    <source>
        <dbReference type="ARBA" id="ARBA00023136"/>
    </source>
</evidence>
<feature type="transmembrane region" description="Helical" evidence="6">
    <location>
        <begin position="327"/>
        <end position="345"/>
    </location>
</feature>
<feature type="transmembrane region" description="Helical" evidence="6">
    <location>
        <begin position="388"/>
        <end position="413"/>
    </location>
</feature>
<feature type="transmembrane region" description="Helical" evidence="6">
    <location>
        <begin position="79"/>
        <end position="100"/>
    </location>
</feature>
<dbReference type="GO" id="GO:0016020">
    <property type="term" value="C:membrane"/>
    <property type="evidence" value="ECO:0007669"/>
    <property type="project" value="UniProtKB-SubCell"/>
</dbReference>
<dbReference type="PANTHER" id="PTHR43427">
    <property type="entry name" value="CHLORIDE CHANNEL PROTEIN CLC-E"/>
    <property type="match status" value="1"/>
</dbReference>
<feature type="transmembrane region" description="Helical" evidence="6">
    <location>
        <begin position="288"/>
        <end position="307"/>
    </location>
</feature>
<name>A0A853ESU8_9MICO</name>
<comment type="caution">
    <text evidence="7">The sequence shown here is derived from an EMBL/GenBank/DDBJ whole genome shotgun (WGS) entry which is preliminary data.</text>
</comment>
<dbReference type="Proteomes" id="UP000561011">
    <property type="component" value="Unassembled WGS sequence"/>
</dbReference>
<dbReference type="EMBL" id="JACBYE010000007">
    <property type="protein sequence ID" value="NYS92802.1"/>
    <property type="molecule type" value="Genomic_DNA"/>
</dbReference>
<keyword evidence="4 6" id="KW-0472">Membrane</keyword>
<dbReference type="InterPro" id="IPR014743">
    <property type="entry name" value="Cl-channel_core"/>
</dbReference>
<protein>
    <submittedName>
        <fullName evidence="7">Chloride channel protein</fullName>
    </submittedName>
</protein>
<keyword evidence="2 6" id="KW-0812">Transmembrane</keyword>
<dbReference type="GO" id="GO:0015108">
    <property type="term" value="F:chloride transmembrane transporter activity"/>
    <property type="evidence" value="ECO:0007669"/>
    <property type="project" value="InterPro"/>
</dbReference>
<feature type="transmembrane region" description="Helical" evidence="6">
    <location>
        <begin position="255"/>
        <end position="276"/>
    </location>
</feature>
<gene>
    <name evidence="7" type="ORF">HZZ10_04570</name>
</gene>
<evidence type="ECO:0000256" key="5">
    <source>
        <dbReference type="SAM" id="MobiDB-lite"/>
    </source>
</evidence>
<dbReference type="Gene3D" id="1.10.3080.10">
    <property type="entry name" value="Clc chloride channel"/>
    <property type="match status" value="1"/>
</dbReference>
<dbReference type="Pfam" id="PF00654">
    <property type="entry name" value="Voltage_CLC"/>
    <property type="match status" value="1"/>
</dbReference>
<dbReference type="InterPro" id="IPR001807">
    <property type="entry name" value="ClC"/>
</dbReference>
<evidence type="ECO:0000256" key="6">
    <source>
        <dbReference type="SAM" id="Phobius"/>
    </source>
</evidence>
<keyword evidence="8" id="KW-1185">Reference proteome</keyword>
<dbReference type="PRINTS" id="PR00762">
    <property type="entry name" value="CLCHANNEL"/>
</dbReference>
<accession>A0A853ESU8</accession>
<proteinExistence type="predicted"/>
<dbReference type="SUPFAM" id="SSF81340">
    <property type="entry name" value="Clc chloride channel"/>
    <property type="match status" value="1"/>
</dbReference>
<feature type="compositionally biased region" description="Polar residues" evidence="5">
    <location>
        <begin position="1"/>
        <end position="10"/>
    </location>
</feature>
<feature type="transmembrane region" description="Helical" evidence="6">
    <location>
        <begin position="357"/>
        <end position="376"/>
    </location>
</feature>
<comment type="subcellular location">
    <subcellularLocation>
        <location evidence="1">Membrane</location>
        <topology evidence="1">Multi-pass membrane protein</topology>
    </subcellularLocation>
</comment>
<sequence>MSADAATSTMGIMPSHPTPVPQPLPSLHSRRYRQLLLLAAAVGVPVSAVAFAYLQLVHHTQHWVYHDLPSALGLDPVPLWWPVPPLVLAGLIVGLCVRYLPGKGGDSPADGFHAGPPPRPREIPGIALAALASLGLGAVVGPEAPLIALGAGLAAWAPSLVKRGDDEQAVAVLGAAGAFAAISLLLGSPLLGAFLLMEASATGGAALGFMLVPGLLASGVGALVIVGLGSLTGLGTASLAIPALPDFVRPDVPQLGWAVVIGLAAPFLGIGVRRLSRLVRTRGAGRPVLAPVVVAFLVGLVAMAYGAVSDRSPEAVLFSGETALGPLLVHASDYSVGALVLLVVFKSLTYALSLGVFRGGPVFPGMFIGAAGGIALSHAPGLQTVAGAAMGIGAMCVVMLRMPLVSVLLATLLLSQGLSVMPLVIVSVVVAHVVMSFLTRGDDAPQEPFPTGRPPGAAAGSG</sequence>
<feature type="transmembrane region" description="Helical" evidence="6">
    <location>
        <begin position="420"/>
        <end position="438"/>
    </location>
</feature>
<evidence type="ECO:0000313" key="8">
    <source>
        <dbReference type="Proteomes" id="UP000561011"/>
    </source>
</evidence>
<feature type="transmembrane region" description="Helical" evidence="6">
    <location>
        <begin position="35"/>
        <end position="56"/>
    </location>
</feature>
<evidence type="ECO:0000256" key="2">
    <source>
        <dbReference type="ARBA" id="ARBA00022692"/>
    </source>
</evidence>